<dbReference type="InterPro" id="IPR032710">
    <property type="entry name" value="NTF2-like_dom_sf"/>
</dbReference>
<dbReference type="GeneID" id="89970729"/>
<dbReference type="Gene3D" id="3.10.450.50">
    <property type="match status" value="1"/>
</dbReference>
<dbReference type="RefSeq" id="XP_064706356.1">
    <property type="nucleotide sequence ID" value="XM_064846131.1"/>
</dbReference>
<organism evidence="2 3">
    <name type="scientific">Exophiala bonariae</name>
    <dbReference type="NCBI Taxonomy" id="1690606"/>
    <lineage>
        <taxon>Eukaryota</taxon>
        <taxon>Fungi</taxon>
        <taxon>Dikarya</taxon>
        <taxon>Ascomycota</taxon>
        <taxon>Pezizomycotina</taxon>
        <taxon>Eurotiomycetes</taxon>
        <taxon>Chaetothyriomycetidae</taxon>
        <taxon>Chaetothyriales</taxon>
        <taxon>Herpotrichiellaceae</taxon>
        <taxon>Exophiala</taxon>
    </lineage>
</organism>
<evidence type="ECO:0000313" key="3">
    <source>
        <dbReference type="Proteomes" id="UP001358417"/>
    </source>
</evidence>
<reference evidence="2 3" key="1">
    <citation type="submission" date="2023-08" db="EMBL/GenBank/DDBJ databases">
        <title>Black Yeasts Isolated from many extreme environments.</title>
        <authorList>
            <person name="Coleine C."/>
            <person name="Stajich J.E."/>
            <person name="Selbmann L."/>
        </authorList>
    </citation>
    <scope>NUCLEOTIDE SEQUENCE [LARGE SCALE GENOMIC DNA]</scope>
    <source>
        <strain evidence="2 3">CCFEE 5792</strain>
    </source>
</reference>
<dbReference type="Pfam" id="PF13577">
    <property type="entry name" value="SnoaL_4"/>
    <property type="match status" value="1"/>
</dbReference>
<dbReference type="InterPro" id="IPR037401">
    <property type="entry name" value="SnoaL-like"/>
</dbReference>
<protein>
    <recommendedName>
        <fullName evidence="1">SnoaL-like domain-containing protein</fullName>
    </recommendedName>
</protein>
<comment type="caution">
    <text evidence="2">The sequence shown here is derived from an EMBL/GenBank/DDBJ whole genome shotgun (WGS) entry which is preliminary data.</text>
</comment>
<evidence type="ECO:0000313" key="2">
    <source>
        <dbReference type="EMBL" id="KAK5052656.1"/>
    </source>
</evidence>
<feature type="domain" description="SnoaL-like" evidence="1">
    <location>
        <begin position="10"/>
        <end position="142"/>
    </location>
</feature>
<dbReference type="EMBL" id="JAVRRD010000013">
    <property type="protein sequence ID" value="KAK5052656.1"/>
    <property type="molecule type" value="Genomic_DNA"/>
</dbReference>
<accession>A0AAV9NDG1</accession>
<name>A0AAV9NDG1_9EURO</name>
<keyword evidence="3" id="KW-1185">Reference proteome</keyword>
<dbReference type="SUPFAM" id="SSF54427">
    <property type="entry name" value="NTF2-like"/>
    <property type="match status" value="1"/>
</dbReference>
<gene>
    <name evidence="2" type="ORF">LTR84_002521</name>
</gene>
<evidence type="ECO:0000259" key="1">
    <source>
        <dbReference type="Pfam" id="PF13577"/>
    </source>
</evidence>
<dbReference type="AlphaFoldDB" id="A0AAV9NDG1"/>
<dbReference type="Proteomes" id="UP001358417">
    <property type="component" value="Unassembled WGS sequence"/>
</dbReference>
<proteinExistence type="predicted"/>
<sequence>MAFSFEPTPREAIIEVFNQFAKSVDDGDAALLSRVLTADMVMDLSPFEALGLTLPLLDGRDTVVPTLMKAVGETQDTTHQFTNFTMRETSAGDVDVECHGLVQHYTLGQGLSMEGDKDYFLMGNRYKAVVTHEGDGWKIKKLTVRAQWVHGNVEIVKGN</sequence>